<name>A0A9W4GDX2_BLUGR</name>
<dbReference type="AlphaFoldDB" id="A0A9W4GDX2"/>
<dbReference type="Proteomes" id="UP000683417">
    <property type="component" value="Unassembled WGS sequence"/>
</dbReference>
<dbReference type="Pfam" id="PF17667">
    <property type="entry name" value="Pkinase_fungal"/>
    <property type="match status" value="1"/>
</dbReference>
<proteinExistence type="predicted"/>
<reference evidence="2" key="1">
    <citation type="submission" date="2020-10" db="EMBL/GenBank/DDBJ databases">
        <authorList>
            <person name="Muller C M."/>
        </authorList>
    </citation>
    <scope>NUCLEOTIDE SEQUENCE</scope>
    <source>
        <strain evidence="2">THUN-12</strain>
    </source>
</reference>
<accession>A0A9W4GDX2</accession>
<evidence type="ECO:0000313" key="2">
    <source>
        <dbReference type="EMBL" id="CAD6501186.1"/>
    </source>
</evidence>
<feature type="domain" description="Fungal-type protein kinase" evidence="1">
    <location>
        <begin position="123"/>
        <end position="200"/>
    </location>
</feature>
<dbReference type="InterPro" id="IPR040976">
    <property type="entry name" value="Pkinase_fungal"/>
</dbReference>
<organism evidence="2 3">
    <name type="scientific">Blumeria graminis f. sp. triticale</name>
    <dbReference type="NCBI Taxonomy" id="1689686"/>
    <lineage>
        <taxon>Eukaryota</taxon>
        <taxon>Fungi</taxon>
        <taxon>Dikarya</taxon>
        <taxon>Ascomycota</taxon>
        <taxon>Pezizomycotina</taxon>
        <taxon>Leotiomycetes</taxon>
        <taxon>Erysiphales</taxon>
        <taxon>Erysiphaceae</taxon>
        <taxon>Blumeria</taxon>
    </lineage>
</organism>
<evidence type="ECO:0000313" key="3">
    <source>
        <dbReference type="Proteomes" id="UP000683417"/>
    </source>
</evidence>
<evidence type="ECO:0000259" key="1">
    <source>
        <dbReference type="Pfam" id="PF17667"/>
    </source>
</evidence>
<comment type="caution">
    <text evidence="2">The sequence shown here is derived from an EMBL/GenBank/DDBJ whole genome shotgun (WGS) entry which is preliminary data.</text>
</comment>
<gene>
    <name evidence="2" type="ORF">BGTH12_LOCUS2544</name>
</gene>
<dbReference type="EMBL" id="CAJHIT010000005">
    <property type="protein sequence ID" value="CAD6501186.1"/>
    <property type="molecule type" value="Genomic_DNA"/>
</dbReference>
<sequence>MYHIIENTIRLAVTTCHDVVLAQNGEQPLAVSNIYTKPSTRDTSEASGFHQTTNTVAEAMQSELQENVFSGISNFWSMKLSDDEPQWKDVKVVAEFSKKTHKNERKAKFLKLSGYVGENLFVTIKGSNDDPTMQFQIEPKPIIQPQRLITRGSTCFETEDKLSVVKYAWTAIKGCSEIDFLKFALPVRSVVNYITSDEIYRTSHHLGSLDFTDADAWDLETETLIISRVTHLMQPTVSPWDRDCRLIRIAFTPRGQP</sequence>
<protein>
    <submittedName>
        <fullName evidence="2">BgTH12-01440</fullName>
    </submittedName>
</protein>